<reference evidence="4" key="1">
    <citation type="submission" date="2021-04" db="EMBL/GenBank/DDBJ databases">
        <authorList>
            <person name="Rodrigo-Torres L."/>
            <person name="Arahal R. D."/>
            <person name="Lucena T."/>
        </authorList>
    </citation>
    <scope>NUCLEOTIDE SEQUENCE</scope>
    <source>
        <strain evidence="4">CECT 9275</strain>
    </source>
</reference>
<evidence type="ECO:0000313" key="4">
    <source>
        <dbReference type="EMBL" id="CAG4999803.1"/>
    </source>
</evidence>
<evidence type="ECO:0000259" key="3">
    <source>
        <dbReference type="Pfam" id="PF13359"/>
    </source>
</evidence>
<dbReference type="Proteomes" id="UP000680038">
    <property type="component" value="Unassembled WGS sequence"/>
</dbReference>
<evidence type="ECO:0000256" key="1">
    <source>
        <dbReference type="ARBA" id="ARBA00001968"/>
    </source>
</evidence>
<dbReference type="AlphaFoldDB" id="A0A916JB37"/>
<comment type="caution">
    <text evidence="4">The sequence shown here is derived from an EMBL/GenBank/DDBJ whole genome shotgun (WGS) entry which is preliminary data.</text>
</comment>
<accession>A0A916JB37</accession>
<dbReference type="Pfam" id="PF13359">
    <property type="entry name" value="DDE_Tnp_4"/>
    <property type="match status" value="1"/>
</dbReference>
<feature type="domain" description="DDE Tnp4" evidence="3">
    <location>
        <begin position="5"/>
        <end position="126"/>
    </location>
</feature>
<keyword evidence="2" id="KW-0479">Metal-binding</keyword>
<keyword evidence="5" id="KW-1185">Reference proteome</keyword>
<dbReference type="RefSeq" id="WP_215238956.1">
    <property type="nucleotide sequence ID" value="NZ_CAJRAF010000002.1"/>
</dbReference>
<dbReference type="EMBL" id="CAJRAF010000002">
    <property type="protein sequence ID" value="CAG4999803.1"/>
    <property type="molecule type" value="Genomic_DNA"/>
</dbReference>
<proteinExistence type="predicted"/>
<sequence length="139" mass="15914">MKVFRIICDSNGTVVYLGETCEGSMHDKSIFDELTVETQGLNLLLDLGFQGAEKTCPSAILPYKKTAKKELSKLQKSINKEISKERVLIENVFNRMKRFSIIRNKIRLRSDHARHLVMMLAAGIHNLRNSFRNPLLNHS</sequence>
<evidence type="ECO:0000313" key="5">
    <source>
        <dbReference type="Proteomes" id="UP000680038"/>
    </source>
</evidence>
<dbReference type="InterPro" id="IPR027806">
    <property type="entry name" value="HARBI1_dom"/>
</dbReference>
<evidence type="ECO:0000256" key="2">
    <source>
        <dbReference type="ARBA" id="ARBA00022723"/>
    </source>
</evidence>
<comment type="cofactor">
    <cofactor evidence="1">
        <name>a divalent metal cation</name>
        <dbReference type="ChEBI" id="CHEBI:60240"/>
    </cofactor>
</comment>
<organism evidence="4 5">
    <name type="scientific">Dyadobacter helix</name>
    <dbReference type="NCBI Taxonomy" id="2822344"/>
    <lineage>
        <taxon>Bacteria</taxon>
        <taxon>Pseudomonadati</taxon>
        <taxon>Bacteroidota</taxon>
        <taxon>Cytophagia</taxon>
        <taxon>Cytophagales</taxon>
        <taxon>Spirosomataceae</taxon>
        <taxon>Dyadobacter</taxon>
    </lineage>
</organism>
<protein>
    <recommendedName>
        <fullName evidence="3">DDE Tnp4 domain-containing protein</fullName>
    </recommendedName>
</protein>
<dbReference type="GO" id="GO:0046872">
    <property type="term" value="F:metal ion binding"/>
    <property type="evidence" value="ECO:0007669"/>
    <property type="project" value="UniProtKB-KW"/>
</dbReference>
<name>A0A916JB37_9BACT</name>
<gene>
    <name evidence="4" type="ORF">DYBT9275_02310</name>
</gene>